<protein>
    <submittedName>
        <fullName evidence="2">CHAT domain-containing protein</fullName>
    </submittedName>
</protein>
<feature type="domain" description="CHAT" evidence="1">
    <location>
        <begin position="1042"/>
        <end position="1351"/>
    </location>
</feature>
<dbReference type="InterPro" id="IPR024983">
    <property type="entry name" value="CHAT_dom"/>
</dbReference>
<accession>A0ABP5FFM6</accession>
<proteinExistence type="predicted"/>
<name>A0ABP5FFM6_9ACTN</name>
<dbReference type="RefSeq" id="WP_344665685.1">
    <property type="nucleotide sequence ID" value="NZ_BAAAQN010000011.1"/>
</dbReference>
<gene>
    <name evidence="2" type="ORF">GCM10009839_24790</name>
</gene>
<sequence length="1352" mass="146066">MPSLEREIAAVEAVLTASSRPKDRHRVLDADAERAAAALVAALADRPETSPESFEARILLGRLYERRYHAVSSRRQAREVKSAVRVLLPVFLGRSDALEVIPVEFQPALATAVQDAAKASVDRARESPGVEALDEAIGLFRRILAASDPTGWEHGVIMGNLGVVLYFRFERTDDPADLDAAIEATNTAVDVARIRPWDQVSCLRRLKLMLYERYKRSDAPADIEAVVAAIRARLALTARRIPHDDDPSDLPAALTLLFARTGADSALQESLQLVRDRDDRLEMAADAWVQRVKRTDATDDQGRAIEALRQAVGGLPSDHPEQGEYQLTLGVYLADQFDRTGVPGLEDEAIQVLRAVVARPGLDDDRRTMAQAGVTELMLVRYRRTGVMENLDVAVQASRDAVSAVTDDAGRLIIHTNLATALSARFNESDTAEDLAEAMSSLHTALELAGPDSPDRTLVLVNLAGVYAVRFERAGQDEDLDQAHSIIRAAMAATMLGEPDRPRRLSILASVLIARYERDGTLAELDEAIDALRAALDATPDPSPDRPGYVSRLSIALRYRYERLGAMADLDEAVETGRDAVTATLYTHPDYARRGANYAATLHRRFLRTRNSTDLDAAIFAARASVNATPPAHPDLGRRLGNLSHYLITRVALAQAVQDAMQDQAVPDQAVQDQDPPVQDPQNLADLDDAVDAARTSVDITPAVHRRRAMYLLGLGTALAARARAIASSTDLDECVEVERAAVQCALDHQVRAQALVNLGKSLKSRFEWRGAREDRLEALAVWTAALEVPGASPSERIEAARLAADLGGAEDAHAMADLLHSAVGLLPDLAPRRLARADQQFALGEVAGLAADAAALTLSDLSLSATERAARALRDLEAGRTVLLNQTLEVEPDLARLGHRHADLARRYAELRARIDRPVAIGGEAASAEPGQDSSEAAEFDDLVRQIRSVPGFATFADLPSIEELLGDAADGAIVTFNITDIRSDALLLTTDGITALPLPSVSSTSLTLLAIQFHGALELAGSLDVSPAERREAQNTIREALVRLWEDVAEPVLIALGHDSTPGEGDGAWPRVWWATGGLLGLLPLHAAGWHDEAHAGQAVIDRVISSYTPTIRALRYARQKAATAATGQGGSQSRSLIVAMPTTPAAPGRPEPPPLPLAAREAALLAAVLPRPVVLSESQPPTWPAVRDQLRHSTIAHFACHGAFDPTNPSDSHLLLHDHATSPLTVTRLAPLRLDHAQIAYLSACHTAFHADQRLLDESIHLANAFQFAGFPHVIATLWPIYDPIALTVAESFYRYLRLGPDSDPAPDDADFDFSRSAGALHHAIRALRGRPGLRNLPSLWAAYLHSGA</sequence>
<dbReference type="Gene3D" id="1.25.40.10">
    <property type="entry name" value="Tetratricopeptide repeat domain"/>
    <property type="match status" value="1"/>
</dbReference>
<organism evidence="2 3">
    <name type="scientific">Catenulispora yoronensis</name>
    <dbReference type="NCBI Taxonomy" id="450799"/>
    <lineage>
        <taxon>Bacteria</taxon>
        <taxon>Bacillati</taxon>
        <taxon>Actinomycetota</taxon>
        <taxon>Actinomycetes</taxon>
        <taxon>Catenulisporales</taxon>
        <taxon>Catenulisporaceae</taxon>
        <taxon>Catenulispora</taxon>
    </lineage>
</organism>
<dbReference type="InterPro" id="IPR011990">
    <property type="entry name" value="TPR-like_helical_dom_sf"/>
</dbReference>
<dbReference type="Pfam" id="PF12770">
    <property type="entry name" value="CHAT"/>
    <property type="match status" value="1"/>
</dbReference>
<evidence type="ECO:0000313" key="3">
    <source>
        <dbReference type="Proteomes" id="UP001500751"/>
    </source>
</evidence>
<evidence type="ECO:0000313" key="2">
    <source>
        <dbReference type="EMBL" id="GAA2025639.1"/>
    </source>
</evidence>
<dbReference type="Proteomes" id="UP001500751">
    <property type="component" value="Unassembled WGS sequence"/>
</dbReference>
<reference evidence="3" key="1">
    <citation type="journal article" date="2019" name="Int. J. Syst. Evol. Microbiol.">
        <title>The Global Catalogue of Microorganisms (GCM) 10K type strain sequencing project: providing services to taxonomists for standard genome sequencing and annotation.</title>
        <authorList>
            <consortium name="The Broad Institute Genomics Platform"/>
            <consortium name="The Broad Institute Genome Sequencing Center for Infectious Disease"/>
            <person name="Wu L."/>
            <person name="Ma J."/>
        </authorList>
    </citation>
    <scope>NUCLEOTIDE SEQUENCE [LARGE SCALE GENOMIC DNA]</scope>
    <source>
        <strain evidence="3">JCM 16014</strain>
    </source>
</reference>
<evidence type="ECO:0000259" key="1">
    <source>
        <dbReference type="Pfam" id="PF12770"/>
    </source>
</evidence>
<dbReference type="EMBL" id="BAAAQN010000011">
    <property type="protein sequence ID" value="GAA2025639.1"/>
    <property type="molecule type" value="Genomic_DNA"/>
</dbReference>
<comment type="caution">
    <text evidence="2">The sequence shown here is derived from an EMBL/GenBank/DDBJ whole genome shotgun (WGS) entry which is preliminary data.</text>
</comment>
<keyword evidence="3" id="KW-1185">Reference proteome</keyword>